<evidence type="ECO:0000256" key="1">
    <source>
        <dbReference type="ARBA" id="ARBA00000798"/>
    </source>
</evidence>
<comment type="similarity">
    <text evidence="2">Belongs to the phospholipase D family.</text>
</comment>
<keyword evidence="5" id="KW-0442">Lipid degradation</keyword>
<dbReference type="CDD" id="cd09170">
    <property type="entry name" value="PLDc_Nuc"/>
    <property type="match status" value="1"/>
</dbReference>
<evidence type="ECO:0000256" key="3">
    <source>
        <dbReference type="ARBA" id="ARBA00012027"/>
    </source>
</evidence>
<evidence type="ECO:0000256" key="5">
    <source>
        <dbReference type="ARBA" id="ARBA00022963"/>
    </source>
</evidence>
<dbReference type="GO" id="GO:0004630">
    <property type="term" value="F:phospholipase D activity"/>
    <property type="evidence" value="ECO:0007669"/>
    <property type="project" value="UniProtKB-EC"/>
</dbReference>
<evidence type="ECO:0000256" key="2">
    <source>
        <dbReference type="ARBA" id="ARBA00008664"/>
    </source>
</evidence>
<dbReference type="GO" id="GO:0006793">
    <property type="term" value="P:phosphorus metabolic process"/>
    <property type="evidence" value="ECO:0007669"/>
    <property type="project" value="UniProtKB-ARBA"/>
</dbReference>
<protein>
    <recommendedName>
        <fullName evidence="3">phospholipase D</fullName>
        <ecNumber evidence="3">3.1.4.4</ecNumber>
    </recommendedName>
</protein>
<feature type="domain" description="PLD phosphodiesterase" evidence="8">
    <location>
        <begin position="125"/>
        <end position="152"/>
    </location>
</feature>
<dbReference type="InterPro" id="IPR025202">
    <property type="entry name" value="PLD-like_dom"/>
</dbReference>
<dbReference type="SMART" id="SM00155">
    <property type="entry name" value="PLDc"/>
    <property type="match status" value="1"/>
</dbReference>
<sequence length="191" mass="20305">MKKYVLLTLTLIAGAVAANPVTAAGNIAGNIAGNVQAQAATEVKTGFSPGGTALNLVLDSIDHAQHEILVAAYSLTSRPVAGALRAAKKRGVSVVVVADRKANDNRYTEVNFLANNRVAVRINDNYEAMHDKFMVFDRHAVLTGSFNFSASADSRNAENVVLISGAPAVTEAYVNEFSRLWGEGKDVAPRY</sequence>
<dbReference type="InterPro" id="IPR001736">
    <property type="entry name" value="PLipase_D/transphosphatidylase"/>
</dbReference>
<keyword evidence="7" id="KW-0732">Signal</keyword>
<dbReference type="AlphaFoldDB" id="A0A5Y7V182"/>
<dbReference type="Pfam" id="PF13091">
    <property type="entry name" value="PLDc_2"/>
    <property type="match status" value="1"/>
</dbReference>
<dbReference type="EMBL" id="AAKAJG010000044">
    <property type="protein sequence ID" value="ECQ2987693.1"/>
    <property type="molecule type" value="Genomic_DNA"/>
</dbReference>
<keyword evidence="4" id="KW-0378">Hydrolase</keyword>
<dbReference type="PANTHER" id="PTHR43856:SF1">
    <property type="entry name" value="MITOCHONDRIAL CARDIOLIPIN HYDROLASE"/>
    <property type="match status" value="1"/>
</dbReference>
<feature type="signal peptide" evidence="7">
    <location>
        <begin position="1"/>
        <end position="23"/>
    </location>
</feature>
<evidence type="ECO:0000259" key="8">
    <source>
        <dbReference type="PROSITE" id="PS50035"/>
    </source>
</evidence>
<dbReference type="SUPFAM" id="SSF56024">
    <property type="entry name" value="Phospholipase D/nuclease"/>
    <property type="match status" value="1"/>
</dbReference>
<keyword evidence="6" id="KW-0443">Lipid metabolism</keyword>
<dbReference type="Gene3D" id="3.30.870.10">
    <property type="entry name" value="Endonuclease Chain A"/>
    <property type="match status" value="1"/>
</dbReference>
<evidence type="ECO:0000256" key="6">
    <source>
        <dbReference type="ARBA" id="ARBA00023098"/>
    </source>
</evidence>
<reference evidence="9" key="1">
    <citation type="submission" date="2019-08" db="EMBL/GenBank/DDBJ databases">
        <authorList>
            <consortium name="PulseNet: The National Subtyping Network for Foodborne Disease Surveillance"/>
            <person name="Tarr C.L."/>
            <person name="Trees E."/>
            <person name="Katz L.S."/>
            <person name="Carleton-Romer H.A."/>
            <person name="Stroika S."/>
            <person name="Kucerova Z."/>
            <person name="Roache K.F."/>
            <person name="Sabol A.L."/>
            <person name="Besser J."/>
            <person name="Gerner-Smidt P."/>
        </authorList>
    </citation>
    <scope>NUCLEOTIDE SEQUENCE</scope>
    <source>
        <strain evidence="9">PNUSAS094600</strain>
    </source>
</reference>
<comment type="catalytic activity">
    <reaction evidence="1">
        <text>a 1,2-diacyl-sn-glycero-3-phosphocholine + H2O = a 1,2-diacyl-sn-glycero-3-phosphate + choline + H(+)</text>
        <dbReference type="Rhea" id="RHEA:14445"/>
        <dbReference type="ChEBI" id="CHEBI:15354"/>
        <dbReference type="ChEBI" id="CHEBI:15377"/>
        <dbReference type="ChEBI" id="CHEBI:15378"/>
        <dbReference type="ChEBI" id="CHEBI:57643"/>
        <dbReference type="ChEBI" id="CHEBI:58608"/>
        <dbReference type="EC" id="3.1.4.4"/>
    </reaction>
</comment>
<dbReference type="PROSITE" id="PS50035">
    <property type="entry name" value="PLD"/>
    <property type="match status" value="1"/>
</dbReference>
<evidence type="ECO:0000313" key="9">
    <source>
        <dbReference type="EMBL" id="ECQ2987693.1"/>
    </source>
</evidence>
<name>A0A5Y7V182_SALER</name>
<gene>
    <name evidence="9" type="ORF">FZ366_23855</name>
</gene>
<proteinExistence type="inferred from homology"/>
<evidence type="ECO:0000256" key="7">
    <source>
        <dbReference type="SAM" id="SignalP"/>
    </source>
</evidence>
<evidence type="ECO:0000256" key="4">
    <source>
        <dbReference type="ARBA" id="ARBA00022801"/>
    </source>
</evidence>
<organism evidence="9">
    <name type="scientific">Salmonella enterica</name>
    <name type="common">Salmonella choleraesuis</name>
    <dbReference type="NCBI Taxonomy" id="28901"/>
    <lineage>
        <taxon>Bacteria</taxon>
        <taxon>Pseudomonadati</taxon>
        <taxon>Pseudomonadota</taxon>
        <taxon>Gammaproteobacteria</taxon>
        <taxon>Enterobacterales</taxon>
        <taxon>Enterobacteriaceae</taxon>
        <taxon>Salmonella</taxon>
    </lineage>
</organism>
<dbReference type="InterPro" id="IPR051406">
    <property type="entry name" value="PLD_domain"/>
</dbReference>
<feature type="chain" id="PRO_5026138052" description="phospholipase D" evidence="7">
    <location>
        <begin position="24"/>
        <end position="191"/>
    </location>
</feature>
<comment type="caution">
    <text evidence="9">The sequence shown here is derived from an EMBL/GenBank/DDBJ whole genome shotgun (WGS) entry which is preliminary data.</text>
</comment>
<dbReference type="GO" id="GO:0016891">
    <property type="term" value="F:RNA endonuclease activity producing 5'-phosphomonoesters, hydrolytic mechanism"/>
    <property type="evidence" value="ECO:0007669"/>
    <property type="project" value="TreeGrafter"/>
</dbReference>
<dbReference type="EC" id="3.1.4.4" evidence="3"/>
<dbReference type="PANTHER" id="PTHR43856">
    <property type="entry name" value="CARDIOLIPIN HYDROLASE"/>
    <property type="match status" value="1"/>
</dbReference>
<accession>A0A5Y7V182</accession>
<dbReference type="GO" id="GO:0016042">
    <property type="term" value="P:lipid catabolic process"/>
    <property type="evidence" value="ECO:0007669"/>
    <property type="project" value="UniProtKB-KW"/>
</dbReference>